<comment type="caution">
    <text evidence="2">The sequence shown here is derived from an EMBL/GenBank/DDBJ whole genome shotgun (WGS) entry which is preliminary data.</text>
</comment>
<accession>A0A6V7YD17</accession>
<sequence>MVVIHFGNDFSTIIAKMKQKLNENNGKMEKLEDEIEEITAKDRELTLKKTKELEKKLKELRAKKEKQGETSIVEENNEEEEKLKNELEEIKIKNSLKAQFREHDGKFSTKKEAKDELAMSAKEKEIYQNEKLKEVNMTEEEKLKRKEESEKVRKLKEEVKDEEKNFVEKNSELLKLKNLQNMDKDKFGLLSVFNYMVMIKEFKKDECYEETVKEFEFERQLGVLEYEYGKNIFNK</sequence>
<evidence type="ECO:0000313" key="2">
    <source>
        <dbReference type="EMBL" id="CAD2209543.1"/>
    </source>
</evidence>
<reference evidence="2 3" key="1">
    <citation type="submission" date="2020-08" db="EMBL/GenBank/DDBJ databases">
        <authorList>
            <person name="Koutsovoulos G."/>
            <person name="Danchin GJ E."/>
        </authorList>
    </citation>
    <scope>NUCLEOTIDE SEQUENCE [LARGE SCALE GENOMIC DNA]</scope>
</reference>
<gene>
    <name evidence="2" type="ORF">MENT_LOCUS63722</name>
</gene>
<dbReference type="Proteomes" id="UP000580250">
    <property type="component" value="Unassembled WGS sequence"/>
</dbReference>
<feature type="coiled-coil region" evidence="1">
    <location>
        <begin position="14"/>
        <end position="172"/>
    </location>
</feature>
<dbReference type="EMBL" id="CAJEWN010004289">
    <property type="protein sequence ID" value="CAD2209543.1"/>
    <property type="molecule type" value="Genomic_DNA"/>
</dbReference>
<organism evidence="2 3">
    <name type="scientific">Meloidogyne enterolobii</name>
    <name type="common">Root-knot nematode worm</name>
    <name type="synonym">Meloidogyne mayaguensis</name>
    <dbReference type="NCBI Taxonomy" id="390850"/>
    <lineage>
        <taxon>Eukaryota</taxon>
        <taxon>Metazoa</taxon>
        <taxon>Ecdysozoa</taxon>
        <taxon>Nematoda</taxon>
        <taxon>Chromadorea</taxon>
        <taxon>Rhabditida</taxon>
        <taxon>Tylenchina</taxon>
        <taxon>Tylenchomorpha</taxon>
        <taxon>Tylenchoidea</taxon>
        <taxon>Meloidogynidae</taxon>
        <taxon>Meloidogyninae</taxon>
        <taxon>Meloidogyne</taxon>
    </lineage>
</organism>
<name>A0A6V7YD17_MELEN</name>
<dbReference type="AlphaFoldDB" id="A0A6V7YD17"/>
<evidence type="ECO:0000256" key="1">
    <source>
        <dbReference type="SAM" id="Coils"/>
    </source>
</evidence>
<protein>
    <submittedName>
        <fullName evidence="2">Uncharacterized protein</fullName>
    </submittedName>
</protein>
<evidence type="ECO:0000313" key="3">
    <source>
        <dbReference type="Proteomes" id="UP000580250"/>
    </source>
</evidence>
<proteinExistence type="predicted"/>
<keyword evidence="1" id="KW-0175">Coiled coil</keyword>